<gene>
    <name evidence="3" type="ORF">GGX14DRAFT_543509</name>
</gene>
<proteinExistence type="predicted"/>
<keyword evidence="4" id="KW-1185">Reference proteome</keyword>
<comment type="caution">
    <text evidence="3">The sequence shown here is derived from an EMBL/GenBank/DDBJ whole genome shotgun (WGS) entry which is preliminary data.</text>
</comment>
<sequence>MRSCDMGAVGVNWEGTGEDLNYDFGRNGQDGVSIGVEPFPDLFFCCVQFADGNFVFHDLGFYICDPATNFDRVSRQPLTPKAMSTPSARTRIADIEAQIMKHENSIRELHAEKERIRKQLHAYRYPVLTIPTEIICEIFTRALPVYPDRPHMTRSHSPTNLTQICRRWREIALSTPILWRAVSLETARARQAPSIAAWLSKSGSFPLSIHATSKYEWVADELLDAILPYRARWEHIRLHLPESALASISGRMPLLRQVELAVSPIGSLKSIAWLRNSYAPRLRAAILWEFHYIPSLECIPWTQLTALTLVHTTPIECIPILLQAVNLVYCELIFACVRTETVPNTIITLASLKTLVLGRASGIGDFPSAEFLETFVVPALLSLRVHVQLLDLWPIPCNTLKILIENSGCKLDKICITGSSERHPDYRNIFPDIPRILFDEEGDKWQGKERERTRTSMADVALQT</sequence>
<feature type="domain" description="F-box" evidence="2">
    <location>
        <begin position="129"/>
        <end position="184"/>
    </location>
</feature>
<name>A0AAD6VBJ5_9AGAR</name>
<dbReference type="InterPro" id="IPR001810">
    <property type="entry name" value="F-box_dom"/>
</dbReference>
<evidence type="ECO:0000313" key="4">
    <source>
        <dbReference type="Proteomes" id="UP001219525"/>
    </source>
</evidence>
<keyword evidence="1" id="KW-0175">Coiled coil</keyword>
<accession>A0AAD6VBJ5</accession>
<feature type="coiled-coil region" evidence="1">
    <location>
        <begin position="92"/>
        <end position="119"/>
    </location>
</feature>
<evidence type="ECO:0000313" key="3">
    <source>
        <dbReference type="EMBL" id="KAJ7207945.1"/>
    </source>
</evidence>
<dbReference type="EMBL" id="JARJCW010000035">
    <property type="protein sequence ID" value="KAJ7207945.1"/>
    <property type="molecule type" value="Genomic_DNA"/>
</dbReference>
<dbReference type="Pfam" id="PF12937">
    <property type="entry name" value="F-box-like"/>
    <property type="match status" value="1"/>
</dbReference>
<evidence type="ECO:0000256" key="1">
    <source>
        <dbReference type="SAM" id="Coils"/>
    </source>
</evidence>
<evidence type="ECO:0000259" key="2">
    <source>
        <dbReference type="Pfam" id="PF12937"/>
    </source>
</evidence>
<dbReference type="Proteomes" id="UP001219525">
    <property type="component" value="Unassembled WGS sequence"/>
</dbReference>
<dbReference type="Gene3D" id="1.20.1280.50">
    <property type="match status" value="1"/>
</dbReference>
<dbReference type="AlphaFoldDB" id="A0AAD6VBJ5"/>
<reference evidence="3" key="1">
    <citation type="submission" date="2023-03" db="EMBL/GenBank/DDBJ databases">
        <title>Massive genome expansion in bonnet fungi (Mycena s.s.) driven by repeated elements and novel gene families across ecological guilds.</title>
        <authorList>
            <consortium name="Lawrence Berkeley National Laboratory"/>
            <person name="Harder C.B."/>
            <person name="Miyauchi S."/>
            <person name="Viragh M."/>
            <person name="Kuo A."/>
            <person name="Thoen E."/>
            <person name="Andreopoulos B."/>
            <person name="Lu D."/>
            <person name="Skrede I."/>
            <person name="Drula E."/>
            <person name="Henrissat B."/>
            <person name="Morin E."/>
            <person name="Kohler A."/>
            <person name="Barry K."/>
            <person name="LaButti K."/>
            <person name="Morin E."/>
            <person name="Salamov A."/>
            <person name="Lipzen A."/>
            <person name="Mereny Z."/>
            <person name="Hegedus B."/>
            <person name="Baldrian P."/>
            <person name="Stursova M."/>
            <person name="Weitz H."/>
            <person name="Taylor A."/>
            <person name="Grigoriev I.V."/>
            <person name="Nagy L.G."/>
            <person name="Martin F."/>
            <person name="Kauserud H."/>
        </authorList>
    </citation>
    <scope>NUCLEOTIDE SEQUENCE</scope>
    <source>
        <strain evidence="3">9144</strain>
    </source>
</reference>
<protein>
    <recommendedName>
        <fullName evidence="2">F-box domain-containing protein</fullName>
    </recommendedName>
</protein>
<organism evidence="3 4">
    <name type="scientific">Mycena pura</name>
    <dbReference type="NCBI Taxonomy" id="153505"/>
    <lineage>
        <taxon>Eukaryota</taxon>
        <taxon>Fungi</taxon>
        <taxon>Dikarya</taxon>
        <taxon>Basidiomycota</taxon>
        <taxon>Agaricomycotina</taxon>
        <taxon>Agaricomycetes</taxon>
        <taxon>Agaricomycetidae</taxon>
        <taxon>Agaricales</taxon>
        <taxon>Marasmiineae</taxon>
        <taxon>Mycenaceae</taxon>
        <taxon>Mycena</taxon>
    </lineage>
</organism>